<dbReference type="InterPro" id="IPR026074">
    <property type="entry name" value="MAP1"/>
</dbReference>
<dbReference type="GO" id="GO:0005874">
    <property type="term" value="C:microtubule"/>
    <property type="evidence" value="ECO:0007669"/>
    <property type="project" value="InterPro"/>
</dbReference>
<dbReference type="PANTHER" id="PTHR13843:SF12">
    <property type="entry name" value="ATPASE F1_V1_A1 COMPLEX ALPHA_BETA SUBUNIT NUCLEOTIDE-BINDING DOMAIN-CONTAINING PROTEIN"/>
    <property type="match status" value="1"/>
</dbReference>
<gene>
    <name evidence="2" type="ORF">WR25_17232</name>
</gene>
<feature type="compositionally biased region" description="Pro residues" evidence="1">
    <location>
        <begin position="356"/>
        <end position="366"/>
    </location>
</feature>
<feature type="compositionally biased region" description="Low complexity" evidence="1">
    <location>
        <begin position="336"/>
        <end position="355"/>
    </location>
</feature>
<dbReference type="GO" id="GO:0008017">
    <property type="term" value="F:microtubule binding"/>
    <property type="evidence" value="ECO:0007669"/>
    <property type="project" value="InterPro"/>
</dbReference>
<feature type="region of interest" description="Disordered" evidence="1">
    <location>
        <begin position="211"/>
        <end position="485"/>
    </location>
</feature>
<evidence type="ECO:0000313" key="3">
    <source>
        <dbReference type="Proteomes" id="UP000218231"/>
    </source>
</evidence>
<feature type="compositionally biased region" description="Pro residues" evidence="1">
    <location>
        <begin position="261"/>
        <end position="276"/>
    </location>
</feature>
<feature type="compositionally biased region" description="Low complexity" evidence="1">
    <location>
        <begin position="227"/>
        <end position="251"/>
    </location>
</feature>
<dbReference type="GO" id="GO:0005829">
    <property type="term" value="C:cytosol"/>
    <property type="evidence" value="ECO:0007669"/>
    <property type="project" value="TreeGrafter"/>
</dbReference>
<dbReference type="PANTHER" id="PTHR13843">
    <property type="entry name" value="MICROTUBULE-ASSOCIATED PROTEIN"/>
    <property type="match status" value="1"/>
</dbReference>
<organism evidence="2 3">
    <name type="scientific">Diploscapter pachys</name>
    <dbReference type="NCBI Taxonomy" id="2018661"/>
    <lineage>
        <taxon>Eukaryota</taxon>
        <taxon>Metazoa</taxon>
        <taxon>Ecdysozoa</taxon>
        <taxon>Nematoda</taxon>
        <taxon>Chromadorea</taxon>
        <taxon>Rhabditida</taxon>
        <taxon>Rhabditina</taxon>
        <taxon>Rhabditomorpha</taxon>
        <taxon>Rhabditoidea</taxon>
        <taxon>Rhabditidae</taxon>
        <taxon>Diploscapter</taxon>
    </lineage>
</organism>
<dbReference type="GO" id="GO:0030425">
    <property type="term" value="C:dendrite"/>
    <property type="evidence" value="ECO:0007669"/>
    <property type="project" value="TreeGrafter"/>
</dbReference>
<dbReference type="Proteomes" id="UP000218231">
    <property type="component" value="Unassembled WGS sequence"/>
</dbReference>
<dbReference type="EMBL" id="LIAE01006391">
    <property type="protein sequence ID" value="PAV90180.1"/>
    <property type="molecule type" value="Genomic_DNA"/>
</dbReference>
<dbReference type="GO" id="GO:0005875">
    <property type="term" value="C:microtubule associated complex"/>
    <property type="evidence" value="ECO:0007669"/>
    <property type="project" value="TreeGrafter"/>
</dbReference>
<evidence type="ECO:0000256" key="1">
    <source>
        <dbReference type="SAM" id="MobiDB-lite"/>
    </source>
</evidence>
<name>A0A2A2LVG8_9BILA</name>
<dbReference type="GO" id="GO:0007409">
    <property type="term" value="P:axonogenesis"/>
    <property type="evidence" value="ECO:0007669"/>
    <property type="project" value="TreeGrafter"/>
</dbReference>
<dbReference type="GO" id="GO:0045202">
    <property type="term" value="C:synapse"/>
    <property type="evidence" value="ECO:0007669"/>
    <property type="project" value="TreeGrafter"/>
</dbReference>
<comment type="caution">
    <text evidence="2">The sequence shown here is derived from an EMBL/GenBank/DDBJ whole genome shotgun (WGS) entry which is preliminary data.</text>
</comment>
<dbReference type="GO" id="GO:0043025">
    <property type="term" value="C:neuronal cell body"/>
    <property type="evidence" value="ECO:0007669"/>
    <property type="project" value="TreeGrafter"/>
</dbReference>
<dbReference type="OrthoDB" id="5847517at2759"/>
<dbReference type="GO" id="GO:0016358">
    <property type="term" value="P:dendrite development"/>
    <property type="evidence" value="ECO:0007669"/>
    <property type="project" value="TreeGrafter"/>
</dbReference>
<accession>A0A2A2LVG8</accession>
<dbReference type="GO" id="GO:0003779">
    <property type="term" value="F:actin binding"/>
    <property type="evidence" value="ECO:0007669"/>
    <property type="project" value="TreeGrafter"/>
</dbReference>
<dbReference type="GO" id="GO:0000226">
    <property type="term" value="P:microtubule cytoskeleton organization"/>
    <property type="evidence" value="ECO:0007669"/>
    <property type="project" value="InterPro"/>
</dbReference>
<protein>
    <submittedName>
        <fullName evidence="2">Uncharacterized protein</fullName>
    </submittedName>
</protein>
<keyword evidence="3" id="KW-1185">Reference proteome</keyword>
<reference evidence="2 3" key="1">
    <citation type="journal article" date="2017" name="Curr. Biol.">
        <title>Genome architecture and evolution of a unichromosomal asexual nematode.</title>
        <authorList>
            <person name="Fradin H."/>
            <person name="Zegar C."/>
            <person name="Gutwein M."/>
            <person name="Lucas J."/>
            <person name="Kovtun M."/>
            <person name="Corcoran D."/>
            <person name="Baugh L.R."/>
            <person name="Kiontke K."/>
            <person name="Gunsalus K."/>
            <person name="Fitch D.H."/>
            <person name="Piano F."/>
        </authorList>
    </citation>
    <scope>NUCLEOTIDE SEQUENCE [LARGE SCALE GENOMIC DNA]</scope>
    <source>
        <strain evidence="2">PF1309</strain>
    </source>
</reference>
<evidence type="ECO:0000313" key="2">
    <source>
        <dbReference type="EMBL" id="PAV90180.1"/>
    </source>
</evidence>
<dbReference type="STRING" id="2018661.A0A2A2LVG8"/>
<sequence>MQHIAKSTAPSAYLLSQDLDSVLLDVPVGYAYLDGSINDTALLNSVSGLNAHILSAPRPQSLYFELNSTEKSALIGQVPKKSANPELKTVAERIDRGQLVLKNAMAGTKLEPIIISQDISKGELRVYILMGDDKDRQAVEKALSSGNNPDLEKIFSVHSVIALLVWIPANPHEPVKRILHTGTASFPRISAALDKCKSLTFLNASSVALSAGPIPAPSRPVQPKPTATARRSSAGNAAARGPARPASGPVAQARTIQNKAAPPPKAPMRSAAPPPARTANRPTSSGARPPAQTPPAATAMRNPRHSVPQGEVMKKKTVAPVAGARMSRPSAPAPSKPSSGPAKPASGPAKPASGPAKPPTNKPPVAPNSAKPSAAPPVETKVVPQPVPVPTSGGNSLYPTRDGDDGPQLVVIPPTPEPPKEDAIEKPPPPQTEPVLPFEPEISHELAHPAVPSAPGIGDDIPASAEADHDPFSVPTGPVPPPADPLINFDPTPILVPQPPQPLIQDADIPQEFKVPFVPEPPGASGLLDDLEEPMRVRKISMDTDKAEELLADIDTEVPRGFVDSPEPSGDRTINADSTGDETVIHRPAHEAASEMIQTLGHDAIEEAARKLSEQLEQDGTTSVVTAFASTLIEEHVPLPHHNGNGGILANGDVQKNQEAEEHEAQSKVTVMQTRASVVSNDGATVKMEDDPILDQVLDTVAAQSEIVDAHKDEKPILHLQPNKAAAQVKISRPFYFDLVTLPHNSSGICTLNEAEVAEYFTCVRSAHYVFHTKDVAEGQLNAILEGKKTWNNKDKKVHIYPTTATPNVASFHGKLTSDGATNQDVELHAAIDHSTLTIGQQAQVNAVKIEL</sequence>
<feature type="region of interest" description="Disordered" evidence="1">
    <location>
        <begin position="559"/>
        <end position="578"/>
    </location>
</feature>
<dbReference type="GO" id="GO:0031114">
    <property type="term" value="P:regulation of microtubule depolymerization"/>
    <property type="evidence" value="ECO:0007669"/>
    <property type="project" value="TreeGrafter"/>
</dbReference>
<feature type="compositionally biased region" description="Low complexity" evidence="1">
    <location>
        <begin position="367"/>
        <end position="384"/>
    </location>
</feature>
<feature type="compositionally biased region" description="Pro residues" evidence="1">
    <location>
        <begin position="214"/>
        <end position="223"/>
    </location>
</feature>
<proteinExistence type="predicted"/>
<dbReference type="AlphaFoldDB" id="A0A2A2LVG8"/>